<evidence type="ECO:0000313" key="1">
    <source>
        <dbReference type="EMBL" id="KDR81073.1"/>
    </source>
</evidence>
<dbReference type="Proteomes" id="UP000027222">
    <property type="component" value="Unassembled WGS sequence"/>
</dbReference>
<accession>A0A067TQ25</accession>
<dbReference type="Gene3D" id="1.20.1280.50">
    <property type="match status" value="1"/>
</dbReference>
<gene>
    <name evidence="1" type="ORF">GALMADRAFT_153425</name>
</gene>
<protein>
    <submittedName>
        <fullName evidence="1">Uncharacterized protein</fullName>
    </submittedName>
</protein>
<dbReference type="HOGENOM" id="CLU_578757_0_0_1"/>
<evidence type="ECO:0000313" key="2">
    <source>
        <dbReference type="Proteomes" id="UP000027222"/>
    </source>
</evidence>
<dbReference type="EMBL" id="KL142371">
    <property type="protein sequence ID" value="KDR81073.1"/>
    <property type="molecule type" value="Genomic_DNA"/>
</dbReference>
<dbReference type="AlphaFoldDB" id="A0A067TQ25"/>
<sequence>MDSDSLQPQSKNGSNFFQSAKHRIYTLLAPRIRARSVATRPLQSQETPGNYGRVEVLHASETLPLSAYNEVISTWGPGNQPNPHSPAGMGELSRQIALPTALRLPLEILQEIFYFAKHEDRFLVDNIGFSFRGAKELPWEISQVCQQWRYAAFSTPFLWATLPDVNLRLEHTSRKDYLFGLADILGRSRDALVTVHVSGVTFRDRTHPAADLLVRHSKRWQKITLQIPLDGFRAFLGATGKIPALRTLRADWTEISPTHYGSNDIFDLFLNAPQLQNVKVMKGRTGELLLPHTGFLKYEQFLGHGDAVHQILCCSPGLRYLELIRVEFGPGIHTHNFHFRHLVFLRIHAVASGLLRWLFDSISAPVLEELRVDAFPDEITPAITAMISRSVPPPPIQKLHLRTAFNSPGQLANLLLLTPSLTLLNVTMPLSSDIMALTSPGANGSMLAPILQDCLFESMRDTSPEQIRQAAFFTKARSGLRFTLK</sequence>
<proteinExistence type="predicted"/>
<dbReference type="OrthoDB" id="2854345at2759"/>
<organism evidence="1 2">
    <name type="scientific">Galerina marginata (strain CBS 339.88)</name>
    <dbReference type="NCBI Taxonomy" id="685588"/>
    <lineage>
        <taxon>Eukaryota</taxon>
        <taxon>Fungi</taxon>
        <taxon>Dikarya</taxon>
        <taxon>Basidiomycota</taxon>
        <taxon>Agaricomycotina</taxon>
        <taxon>Agaricomycetes</taxon>
        <taxon>Agaricomycetidae</taxon>
        <taxon>Agaricales</taxon>
        <taxon>Agaricineae</taxon>
        <taxon>Strophariaceae</taxon>
        <taxon>Galerina</taxon>
    </lineage>
</organism>
<reference evidence="2" key="1">
    <citation type="journal article" date="2014" name="Proc. Natl. Acad. Sci. U.S.A.">
        <title>Extensive sampling of basidiomycete genomes demonstrates inadequacy of the white-rot/brown-rot paradigm for wood decay fungi.</title>
        <authorList>
            <person name="Riley R."/>
            <person name="Salamov A.A."/>
            <person name="Brown D.W."/>
            <person name="Nagy L.G."/>
            <person name="Floudas D."/>
            <person name="Held B.W."/>
            <person name="Levasseur A."/>
            <person name="Lombard V."/>
            <person name="Morin E."/>
            <person name="Otillar R."/>
            <person name="Lindquist E.A."/>
            <person name="Sun H."/>
            <person name="LaButti K.M."/>
            <person name="Schmutz J."/>
            <person name="Jabbour D."/>
            <person name="Luo H."/>
            <person name="Baker S.E."/>
            <person name="Pisabarro A.G."/>
            <person name="Walton J.D."/>
            <person name="Blanchette R.A."/>
            <person name="Henrissat B."/>
            <person name="Martin F."/>
            <person name="Cullen D."/>
            <person name="Hibbett D.S."/>
            <person name="Grigoriev I.V."/>
        </authorList>
    </citation>
    <scope>NUCLEOTIDE SEQUENCE [LARGE SCALE GENOMIC DNA]</scope>
    <source>
        <strain evidence="2">CBS 339.88</strain>
    </source>
</reference>
<keyword evidence="2" id="KW-1185">Reference proteome</keyword>
<name>A0A067TQ25_GALM3</name>